<proteinExistence type="predicted"/>
<protein>
    <submittedName>
        <fullName evidence="1">Uncharacterized protein</fullName>
    </submittedName>
</protein>
<sequence length="82" mass="9284">MYQDLSSSAQSREKTVIQFMELCHCPITGTYSIQQFRDLDQSVGLGWSLMNPVDSACQDARTLYPWREGGEETSYCRPLGSL</sequence>
<dbReference type="EMBL" id="GBXM01025131">
    <property type="protein sequence ID" value="JAH83446.1"/>
    <property type="molecule type" value="Transcribed_RNA"/>
</dbReference>
<reference evidence="1" key="1">
    <citation type="submission" date="2014-11" db="EMBL/GenBank/DDBJ databases">
        <authorList>
            <person name="Amaro Gonzalez C."/>
        </authorList>
    </citation>
    <scope>NUCLEOTIDE SEQUENCE</scope>
</reference>
<accession>A0A0E9VZG3</accession>
<reference evidence="1" key="2">
    <citation type="journal article" date="2015" name="Fish Shellfish Immunol.">
        <title>Early steps in the European eel (Anguilla anguilla)-Vibrio vulnificus interaction in the gills: Role of the RtxA13 toxin.</title>
        <authorList>
            <person name="Callol A."/>
            <person name="Pajuelo D."/>
            <person name="Ebbesson L."/>
            <person name="Teles M."/>
            <person name="MacKenzie S."/>
            <person name="Amaro C."/>
        </authorList>
    </citation>
    <scope>NUCLEOTIDE SEQUENCE</scope>
</reference>
<name>A0A0E9VZG3_ANGAN</name>
<organism evidence="1">
    <name type="scientific">Anguilla anguilla</name>
    <name type="common">European freshwater eel</name>
    <name type="synonym">Muraena anguilla</name>
    <dbReference type="NCBI Taxonomy" id="7936"/>
    <lineage>
        <taxon>Eukaryota</taxon>
        <taxon>Metazoa</taxon>
        <taxon>Chordata</taxon>
        <taxon>Craniata</taxon>
        <taxon>Vertebrata</taxon>
        <taxon>Euteleostomi</taxon>
        <taxon>Actinopterygii</taxon>
        <taxon>Neopterygii</taxon>
        <taxon>Teleostei</taxon>
        <taxon>Anguilliformes</taxon>
        <taxon>Anguillidae</taxon>
        <taxon>Anguilla</taxon>
    </lineage>
</organism>
<dbReference type="AlphaFoldDB" id="A0A0E9VZG3"/>
<evidence type="ECO:0000313" key="1">
    <source>
        <dbReference type="EMBL" id="JAH83446.1"/>
    </source>
</evidence>